<dbReference type="SUPFAM" id="SSF55073">
    <property type="entry name" value="Nucleotide cyclase"/>
    <property type="match status" value="1"/>
</dbReference>
<evidence type="ECO:0000313" key="5">
    <source>
        <dbReference type="EMBL" id="MBB4003287.1"/>
    </source>
</evidence>
<dbReference type="FunFam" id="3.30.70.270:FF:000001">
    <property type="entry name" value="Diguanylate cyclase domain protein"/>
    <property type="match status" value="1"/>
</dbReference>
<comment type="caution">
    <text evidence="5">The sequence shown here is derived from an EMBL/GenBank/DDBJ whole genome shotgun (WGS) entry which is preliminary data.</text>
</comment>
<dbReference type="InterPro" id="IPR043128">
    <property type="entry name" value="Rev_trsase/Diguanyl_cyclase"/>
</dbReference>
<keyword evidence="3" id="KW-1133">Transmembrane helix</keyword>
<feature type="transmembrane region" description="Helical" evidence="3">
    <location>
        <begin position="115"/>
        <end position="137"/>
    </location>
</feature>
<dbReference type="EMBL" id="JACIEM010000003">
    <property type="protein sequence ID" value="MBB4003287.1"/>
    <property type="molecule type" value="Genomic_DNA"/>
</dbReference>
<evidence type="ECO:0000256" key="1">
    <source>
        <dbReference type="ARBA" id="ARBA00012528"/>
    </source>
</evidence>
<feature type="transmembrane region" description="Helical" evidence="3">
    <location>
        <begin position="93"/>
        <end position="109"/>
    </location>
</feature>
<feature type="transmembrane region" description="Helical" evidence="3">
    <location>
        <begin position="35"/>
        <end position="53"/>
    </location>
</feature>
<feature type="domain" description="GGDEF" evidence="4">
    <location>
        <begin position="249"/>
        <end position="377"/>
    </location>
</feature>
<dbReference type="NCBIfam" id="TIGR00254">
    <property type="entry name" value="GGDEF"/>
    <property type="match status" value="1"/>
</dbReference>
<name>A0A7W6MPV6_9HYPH</name>
<dbReference type="GO" id="GO:0005886">
    <property type="term" value="C:plasma membrane"/>
    <property type="evidence" value="ECO:0007669"/>
    <property type="project" value="TreeGrafter"/>
</dbReference>
<dbReference type="Proteomes" id="UP000588647">
    <property type="component" value="Unassembled WGS sequence"/>
</dbReference>
<gene>
    <name evidence="5" type="ORF">GGR03_002368</name>
</gene>
<dbReference type="GO" id="GO:0043709">
    <property type="term" value="P:cell adhesion involved in single-species biofilm formation"/>
    <property type="evidence" value="ECO:0007669"/>
    <property type="project" value="TreeGrafter"/>
</dbReference>
<dbReference type="PANTHER" id="PTHR45138:SF9">
    <property type="entry name" value="DIGUANYLATE CYCLASE DGCM-RELATED"/>
    <property type="match status" value="1"/>
</dbReference>
<feature type="transmembrane region" description="Helical" evidence="3">
    <location>
        <begin position="6"/>
        <end position="23"/>
    </location>
</feature>
<dbReference type="GO" id="GO:1902201">
    <property type="term" value="P:negative regulation of bacterial-type flagellum-dependent cell motility"/>
    <property type="evidence" value="ECO:0007669"/>
    <property type="project" value="TreeGrafter"/>
</dbReference>
<evidence type="ECO:0000313" key="6">
    <source>
        <dbReference type="Proteomes" id="UP000588647"/>
    </source>
</evidence>
<sequence>MHVDAPTMILLTGGIALIAALSLANEWRRGREPAIGLWSIGFACIAVGSSLSISRLAGWYVAGIWLPHGMLIAAHACFLFGVAEHVGVRPRRLWLTALLPWAICYLLPADMGSAPLLVLVNSLTVSVYALACALLLLRFGDGSANQRMLGGLFAFHGVVYLIRAALVGVDGAFVNLGRFEGFAVSAGLFHGVFVAMLLALLMISAVRGRRESDLATLAHNDPLTGIYNRRAFLALTGKALSAPAPRQALPVAVLLFDLDHFKRLNDTHGHAFGDRVLQDFAATVRDRLPGEAIFARLGGEEFAAFLPRTSAKEAAELGWAIVGAFAEERAKGIGATVSAGLATAAEALPVETLIEAADTALYEAKRRGRNRVEQAPAVTSSAPSAYPLPGQVTRAYHCA</sequence>
<comment type="catalytic activity">
    <reaction evidence="2">
        <text>2 GTP = 3',3'-c-di-GMP + 2 diphosphate</text>
        <dbReference type="Rhea" id="RHEA:24898"/>
        <dbReference type="ChEBI" id="CHEBI:33019"/>
        <dbReference type="ChEBI" id="CHEBI:37565"/>
        <dbReference type="ChEBI" id="CHEBI:58805"/>
        <dbReference type="EC" id="2.7.7.65"/>
    </reaction>
</comment>
<proteinExistence type="predicted"/>
<organism evidence="5 6">
    <name type="scientific">Aurantimonas endophytica</name>
    <dbReference type="NCBI Taxonomy" id="1522175"/>
    <lineage>
        <taxon>Bacteria</taxon>
        <taxon>Pseudomonadati</taxon>
        <taxon>Pseudomonadota</taxon>
        <taxon>Alphaproteobacteria</taxon>
        <taxon>Hyphomicrobiales</taxon>
        <taxon>Aurantimonadaceae</taxon>
        <taxon>Aurantimonas</taxon>
    </lineage>
</organism>
<dbReference type="Gene3D" id="3.30.70.270">
    <property type="match status" value="1"/>
</dbReference>
<dbReference type="InterPro" id="IPR000160">
    <property type="entry name" value="GGDEF_dom"/>
</dbReference>
<dbReference type="InterPro" id="IPR029787">
    <property type="entry name" value="Nucleotide_cyclase"/>
</dbReference>
<dbReference type="CDD" id="cd01949">
    <property type="entry name" value="GGDEF"/>
    <property type="match status" value="1"/>
</dbReference>
<dbReference type="Pfam" id="PF00990">
    <property type="entry name" value="GGDEF"/>
    <property type="match status" value="1"/>
</dbReference>
<keyword evidence="3" id="KW-0472">Membrane</keyword>
<dbReference type="GO" id="GO:0052621">
    <property type="term" value="F:diguanylate cyclase activity"/>
    <property type="evidence" value="ECO:0007669"/>
    <property type="project" value="UniProtKB-EC"/>
</dbReference>
<dbReference type="PANTHER" id="PTHR45138">
    <property type="entry name" value="REGULATORY COMPONENTS OF SENSORY TRANSDUCTION SYSTEM"/>
    <property type="match status" value="1"/>
</dbReference>
<evidence type="ECO:0000259" key="4">
    <source>
        <dbReference type="PROSITE" id="PS50887"/>
    </source>
</evidence>
<dbReference type="SMART" id="SM00267">
    <property type="entry name" value="GGDEF"/>
    <property type="match status" value="1"/>
</dbReference>
<dbReference type="EC" id="2.7.7.65" evidence="1"/>
<protein>
    <recommendedName>
        <fullName evidence="1">diguanylate cyclase</fullName>
        <ecNumber evidence="1">2.7.7.65</ecNumber>
    </recommendedName>
</protein>
<dbReference type="RefSeq" id="WP_183208213.1">
    <property type="nucleotide sequence ID" value="NZ_JAAAMM010000003.1"/>
</dbReference>
<dbReference type="PROSITE" id="PS50887">
    <property type="entry name" value="GGDEF"/>
    <property type="match status" value="1"/>
</dbReference>
<evidence type="ECO:0000256" key="3">
    <source>
        <dbReference type="SAM" id="Phobius"/>
    </source>
</evidence>
<dbReference type="AlphaFoldDB" id="A0A7W6MPV6"/>
<dbReference type="InterPro" id="IPR050469">
    <property type="entry name" value="Diguanylate_Cyclase"/>
</dbReference>
<evidence type="ECO:0000256" key="2">
    <source>
        <dbReference type="ARBA" id="ARBA00034247"/>
    </source>
</evidence>
<feature type="transmembrane region" description="Helical" evidence="3">
    <location>
        <begin position="181"/>
        <end position="203"/>
    </location>
</feature>
<keyword evidence="3" id="KW-0812">Transmembrane</keyword>
<reference evidence="5 6" key="1">
    <citation type="submission" date="2020-08" db="EMBL/GenBank/DDBJ databases">
        <title>Genomic Encyclopedia of Type Strains, Phase IV (KMG-IV): sequencing the most valuable type-strain genomes for metagenomic binning, comparative biology and taxonomic classification.</title>
        <authorList>
            <person name="Goeker M."/>
        </authorList>
    </citation>
    <scope>NUCLEOTIDE SEQUENCE [LARGE SCALE GENOMIC DNA]</scope>
    <source>
        <strain evidence="5 6">DSM 103570</strain>
    </source>
</reference>
<keyword evidence="6" id="KW-1185">Reference proteome</keyword>
<accession>A0A7W6MPV6</accession>
<feature type="transmembrane region" description="Helical" evidence="3">
    <location>
        <begin position="59"/>
        <end position="81"/>
    </location>
</feature>
<feature type="transmembrane region" description="Helical" evidence="3">
    <location>
        <begin position="149"/>
        <end position="169"/>
    </location>
</feature>